<gene>
    <name evidence="1" type="ORF">OKA104_LOCUS43788</name>
</gene>
<dbReference type="Proteomes" id="UP000663881">
    <property type="component" value="Unassembled WGS sequence"/>
</dbReference>
<dbReference type="AlphaFoldDB" id="A0A820F1R0"/>
<name>A0A820F1R0_9BILA</name>
<evidence type="ECO:0000313" key="1">
    <source>
        <dbReference type="EMBL" id="CAF4254655.1"/>
    </source>
</evidence>
<proteinExistence type="predicted"/>
<comment type="caution">
    <text evidence="1">The sequence shown here is derived from an EMBL/GenBank/DDBJ whole genome shotgun (WGS) entry which is preliminary data.</text>
</comment>
<evidence type="ECO:0000313" key="2">
    <source>
        <dbReference type="Proteomes" id="UP000663881"/>
    </source>
</evidence>
<accession>A0A820F1R0</accession>
<reference evidence="1" key="1">
    <citation type="submission" date="2021-02" db="EMBL/GenBank/DDBJ databases">
        <authorList>
            <person name="Nowell W R."/>
        </authorList>
    </citation>
    <scope>NUCLEOTIDE SEQUENCE</scope>
</reference>
<sequence>MLPRDSNNGKNPVDETLRANIRLLGDSLGRTIGRDLGADFVEKIEIIRKYAKRQDHGVQLHEYLRNLP</sequence>
<organism evidence="1 2">
    <name type="scientific">Adineta steineri</name>
    <dbReference type="NCBI Taxonomy" id="433720"/>
    <lineage>
        <taxon>Eukaryota</taxon>
        <taxon>Metazoa</taxon>
        <taxon>Spiralia</taxon>
        <taxon>Gnathifera</taxon>
        <taxon>Rotifera</taxon>
        <taxon>Eurotatoria</taxon>
        <taxon>Bdelloidea</taxon>
        <taxon>Adinetida</taxon>
        <taxon>Adinetidae</taxon>
        <taxon>Adineta</taxon>
    </lineage>
</organism>
<dbReference type="EMBL" id="CAJOAY010012647">
    <property type="protein sequence ID" value="CAF4254655.1"/>
    <property type="molecule type" value="Genomic_DNA"/>
</dbReference>
<protein>
    <submittedName>
        <fullName evidence="1">Uncharacterized protein</fullName>
    </submittedName>
</protein>
<feature type="non-terminal residue" evidence="1">
    <location>
        <position position="68"/>
    </location>
</feature>